<gene>
    <name evidence="1" type="ORF">MARGE09_P0968</name>
</gene>
<dbReference type="Proteomes" id="UP001320119">
    <property type="component" value="Chromosome"/>
</dbReference>
<dbReference type="Pfam" id="PF22011">
    <property type="entry name" value="DUF6931"/>
    <property type="match status" value="1"/>
</dbReference>
<reference evidence="1 2" key="1">
    <citation type="journal article" date="2022" name="IScience">
        <title>An ultrasensitive nanofiber-based assay for enzymatic hydrolysis and deep-sea microbial degradation of cellulose.</title>
        <authorList>
            <person name="Tsudome M."/>
            <person name="Tachioka M."/>
            <person name="Miyazaki M."/>
            <person name="Uchimura K."/>
            <person name="Tsuda M."/>
            <person name="Takaki Y."/>
            <person name="Deguchi S."/>
        </authorList>
    </citation>
    <scope>NUCLEOTIDE SEQUENCE [LARGE SCALE GENOMIC DNA]</scope>
    <source>
        <strain evidence="1 2">GE09</strain>
    </source>
</reference>
<organism evidence="1 2">
    <name type="scientific">Marinagarivorans cellulosilyticus</name>
    <dbReference type="NCBI Taxonomy" id="2721545"/>
    <lineage>
        <taxon>Bacteria</taxon>
        <taxon>Pseudomonadati</taxon>
        <taxon>Pseudomonadota</taxon>
        <taxon>Gammaproteobacteria</taxon>
        <taxon>Cellvibrionales</taxon>
        <taxon>Cellvibrionaceae</taxon>
        <taxon>Marinagarivorans</taxon>
    </lineage>
</organism>
<protein>
    <submittedName>
        <fullName evidence="1">Uncharacterized protein</fullName>
    </submittedName>
</protein>
<evidence type="ECO:0000313" key="1">
    <source>
        <dbReference type="EMBL" id="BCD96768.1"/>
    </source>
</evidence>
<dbReference type="InterPro" id="IPR053855">
    <property type="entry name" value="DUF6931"/>
</dbReference>
<dbReference type="KEGG" id="marq:MARGE09_P0968"/>
<sequence>MNDFVKIAVPVAGDLLQHMDLSEDEAEQHIDATQHPATVVEQLMKAGFNLDAVRLLAHALPKREAVWWSCLAVRQNPIEENSLEAQAIAATEAWVRTPTEELRLLCRELAEKLKHKTPASWAAMAAAWSTGSLAPQDDPEVAPPEYLYAHAVGGAVNLAAVEGDAEQAKNRYPTYFAQGFDLARGGSGQVQPLVN</sequence>
<dbReference type="EMBL" id="AP023086">
    <property type="protein sequence ID" value="BCD96768.1"/>
    <property type="molecule type" value="Genomic_DNA"/>
</dbReference>
<keyword evidence="2" id="KW-1185">Reference proteome</keyword>
<dbReference type="AlphaFoldDB" id="A0AAN2BJA6"/>
<name>A0AAN2BJA6_9GAMM</name>
<evidence type="ECO:0000313" key="2">
    <source>
        <dbReference type="Proteomes" id="UP001320119"/>
    </source>
</evidence>
<proteinExistence type="predicted"/>
<dbReference type="RefSeq" id="WP_236986253.1">
    <property type="nucleotide sequence ID" value="NZ_AP023086.1"/>
</dbReference>
<accession>A0AAN2BJA6</accession>